<dbReference type="InterPro" id="IPR042097">
    <property type="entry name" value="Aminopeptidase_N-like_N_sf"/>
</dbReference>
<dbReference type="Proteomes" id="UP001160142">
    <property type="component" value="Unassembled WGS sequence"/>
</dbReference>
<feature type="transmembrane region" description="Helical" evidence="1">
    <location>
        <begin position="15"/>
        <end position="37"/>
    </location>
</feature>
<protein>
    <submittedName>
        <fullName evidence="3">Aminopeptidase N</fullName>
    </submittedName>
</protein>
<evidence type="ECO:0000256" key="1">
    <source>
        <dbReference type="SAM" id="Phobius"/>
    </source>
</evidence>
<dbReference type="InterPro" id="IPR027268">
    <property type="entry name" value="Peptidase_M4/M1_CTD_sf"/>
</dbReference>
<organism evidence="3 4">
    <name type="scientific">Antiquaquibacter oligotrophicus</name>
    <dbReference type="NCBI Taxonomy" id="2880260"/>
    <lineage>
        <taxon>Bacteria</taxon>
        <taxon>Bacillati</taxon>
        <taxon>Actinomycetota</taxon>
        <taxon>Actinomycetes</taxon>
        <taxon>Micrococcales</taxon>
        <taxon>Microbacteriaceae</taxon>
        <taxon>Antiquaquibacter</taxon>
    </lineage>
</organism>
<sequence>MQNIDCLAVTGSDTAFVPILIVAAVLLVAGVVIALVARKRGLAALALIPLLFLGVAFTPGAAPALADPCTQLPPGTMPEPSDPCVVDPDAVAEGVSSEPLGDTYYPDYGNVGYDVQSYHVEFVFDPEQPLLEAVATIVATATTDDPLAEFSFDFETLGSDGEPTLLATDVTVDCAPAEFEHAGRDLTVSPSKAIAPGDDFAVVVTYSGTPGYVDDVYGDSGWHWLTGGAALVMGEPASSSAWFPSNAHPLDKALFSVTGTVPFDPEAADTEQWRVSSNGEPVELDGEAPEGWWTFGWAAPEPMATYLTTLFIDKFEYTVSEAANGVTIYNSFSPGVSQTVKDRAARTEEIMLFFENYFGDYPFTTNGGQFTNDSLGYALETQTRSSYSRNASLNTIAHEIAHQWVGDSVTLSTWADMCLNECLAEYAASWLWSEHTSGTVLDTKYSTTVAQRKNQPAWWATPLVDMGAGNEFNDVYTRGSLAIHALRKEMGDDAFFDLLYRWATEKAGQNVTWAQFEDMVDEVAGRDLGAFMSAWFTSTGVPADEYLYPGDIPPAP</sequence>
<keyword evidence="4" id="KW-1185">Reference proteome</keyword>
<dbReference type="SUPFAM" id="SSF63737">
    <property type="entry name" value="Leukotriene A4 hydrolase N-terminal domain"/>
    <property type="match status" value="1"/>
</dbReference>
<dbReference type="Pfam" id="PF01433">
    <property type="entry name" value="Peptidase_M1"/>
    <property type="match status" value="1"/>
</dbReference>
<keyword evidence="1" id="KW-0812">Transmembrane</keyword>
<dbReference type="InterPro" id="IPR014782">
    <property type="entry name" value="Peptidase_M1_dom"/>
</dbReference>
<dbReference type="RefSeq" id="WP_322134279.1">
    <property type="nucleotide sequence ID" value="NZ_CP085036.1"/>
</dbReference>
<gene>
    <name evidence="3" type="ORF">M2152_002168</name>
</gene>
<keyword evidence="3" id="KW-0378">Hydrolase</keyword>
<feature type="transmembrane region" description="Helical" evidence="1">
    <location>
        <begin position="44"/>
        <end position="66"/>
    </location>
</feature>
<keyword evidence="3" id="KW-0031">Aminopeptidase</keyword>
<comment type="caution">
    <text evidence="3">The sequence shown here is derived from an EMBL/GenBank/DDBJ whole genome shotgun (WGS) entry which is preliminary data.</text>
</comment>
<keyword evidence="1" id="KW-1133">Transmembrane helix</keyword>
<name>A0ABT6KPR0_9MICO</name>
<evidence type="ECO:0000313" key="3">
    <source>
        <dbReference type="EMBL" id="MDH6181986.1"/>
    </source>
</evidence>
<dbReference type="InterPro" id="IPR050344">
    <property type="entry name" value="Peptidase_M1_aminopeptidases"/>
</dbReference>
<dbReference type="CDD" id="cd09603">
    <property type="entry name" value="M1_APN_like"/>
    <property type="match status" value="1"/>
</dbReference>
<feature type="domain" description="Peptidase M1 membrane alanine aminopeptidase" evidence="2">
    <location>
        <begin position="378"/>
        <end position="535"/>
    </location>
</feature>
<dbReference type="Gene3D" id="2.60.40.1730">
    <property type="entry name" value="tricorn interacting facor f3 domain"/>
    <property type="match status" value="1"/>
</dbReference>
<reference evidence="3 4" key="1">
    <citation type="submission" date="2023-04" db="EMBL/GenBank/DDBJ databases">
        <title>Genome Encyclopedia of Bacteria and Archaea VI: Functional Genomics of Type Strains.</title>
        <authorList>
            <person name="Whitman W."/>
        </authorList>
    </citation>
    <scope>NUCLEOTIDE SEQUENCE [LARGE SCALE GENOMIC DNA]</scope>
    <source>
        <strain evidence="3 4">SG_E_30_P1</strain>
    </source>
</reference>
<proteinExistence type="predicted"/>
<dbReference type="Gene3D" id="1.10.390.10">
    <property type="entry name" value="Neutral Protease Domain 2"/>
    <property type="match status" value="1"/>
</dbReference>
<accession>A0ABT6KPR0</accession>
<evidence type="ECO:0000259" key="2">
    <source>
        <dbReference type="Pfam" id="PF01433"/>
    </source>
</evidence>
<dbReference type="PANTHER" id="PTHR11533">
    <property type="entry name" value="PROTEASE M1 ZINC METALLOPROTEASE"/>
    <property type="match status" value="1"/>
</dbReference>
<keyword evidence="1" id="KW-0472">Membrane</keyword>
<dbReference type="SUPFAM" id="SSF55486">
    <property type="entry name" value="Metalloproteases ('zincins'), catalytic domain"/>
    <property type="match status" value="1"/>
</dbReference>
<dbReference type="EMBL" id="JARXVQ010000001">
    <property type="protein sequence ID" value="MDH6181986.1"/>
    <property type="molecule type" value="Genomic_DNA"/>
</dbReference>
<evidence type="ECO:0000313" key="4">
    <source>
        <dbReference type="Proteomes" id="UP001160142"/>
    </source>
</evidence>
<keyword evidence="3" id="KW-0645">Protease</keyword>
<dbReference type="GO" id="GO:0004177">
    <property type="term" value="F:aminopeptidase activity"/>
    <property type="evidence" value="ECO:0007669"/>
    <property type="project" value="UniProtKB-KW"/>
</dbReference>